<accession>A0A657LTV5</accession>
<dbReference type="Proteomes" id="UP000182661">
    <property type="component" value="Unassembled WGS sequence"/>
</dbReference>
<keyword evidence="1" id="KW-0812">Transmembrane</keyword>
<sequence>MRFLLRVLSFLLLVTGVLVASVDAIQSVSASDVVLTPLGVALASVGPDASDTIQSLEKLQADPMPWSVASRWLLLQPAFAVLLGGAFLLWMLAYRRPAAAGRFAA</sequence>
<feature type="transmembrane region" description="Helical" evidence="1">
    <location>
        <begin position="72"/>
        <end position="93"/>
    </location>
</feature>
<proteinExistence type="predicted"/>
<reference evidence="2 3" key="1">
    <citation type="submission" date="2016-02" db="EMBL/GenBank/DDBJ databases">
        <title>Genome sequencing of a beta-galactosidase producing bacteria Rhizobium sp. 59.</title>
        <authorList>
            <person name="Wang D."/>
            <person name="Kot W."/>
            <person name="Qin Y."/>
            <person name="Hansen L."/>
            <person name="Naqvi K."/>
            <person name="Rensing C."/>
        </authorList>
    </citation>
    <scope>NUCLEOTIDE SEQUENCE [LARGE SCALE GENOMIC DNA]</scope>
    <source>
        <strain evidence="2 3">59</strain>
    </source>
</reference>
<keyword evidence="1" id="KW-1133">Transmembrane helix</keyword>
<keyword evidence="3" id="KW-1185">Reference proteome</keyword>
<protein>
    <submittedName>
        <fullName evidence="2">Uncharacterized protein</fullName>
    </submittedName>
</protein>
<organism evidence="2 3">
    <name type="scientific">Pararhizobium antarcticum</name>
    <dbReference type="NCBI Taxonomy" id="1798805"/>
    <lineage>
        <taxon>Bacteria</taxon>
        <taxon>Pseudomonadati</taxon>
        <taxon>Pseudomonadota</taxon>
        <taxon>Alphaproteobacteria</taxon>
        <taxon>Hyphomicrobiales</taxon>
        <taxon>Rhizobiaceae</taxon>
        <taxon>Rhizobium/Agrobacterium group</taxon>
        <taxon>Pararhizobium</taxon>
    </lineage>
</organism>
<gene>
    <name evidence="2" type="ORF">AX760_20840</name>
</gene>
<evidence type="ECO:0000313" key="3">
    <source>
        <dbReference type="Proteomes" id="UP000182661"/>
    </source>
</evidence>
<dbReference type="EMBL" id="LSRP01000101">
    <property type="protein sequence ID" value="OJF94084.1"/>
    <property type="molecule type" value="Genomic_DNA"/>
</dbReference>
<evidence type="ECO:0000256" key="1">
    <source>
        <dbReference type="SAM" id="Phobius"/>
    </source>
</evidence>
<comment type="caution">
    <text evidence="2">The sequence shown here is derived from an EMBL/GenBank/DDBJ whole genome shotgun (WGS) entry which is preliminary data.</text>
</comment>
<dbReference type="AlphaFoldDB" id="A0A657LTV5"/>
<dbReference type="RefSeq" id="WP_071834298.1">
    <property type="nucleotide sequence ID" value="NZ_LSRP01000101.1"/>
</dbReference>
<keyword evidence="1" id="KW-0472">Membrane</keyword>
<name>A0A657LTV5_9HYPH</name>
<dbReference type="OrthoDB" id="8421292at2"/>
<evidence type="ECO:0000313" key="2">
    <source>
        <dbReference type="EMBL" id="OJF94084.1"/>
    </source>
</evidence>